<evidence type="ECO:0000256" key="1">
    <source>
        <dbReference type="SAM" id="Phobius"/>
    </source>
</evidence>
<keyword evidence="1" id="KW-0812">Transmembrane</keyword>
<proteinExistence type="predicted"/>
<keyword evidence="3" id="KW-1185">Reference proteome</keyword>
<reference evidence="2 3" key="1">
    <citation type="submission" date="2015-12" db="EMBL/GenBank/DDBJ databases">
        <title>The genome of Folsomia candida.</title>
        <authorList>
            <person name="Faddeeva A."/>
            <person name="Derks M.F."/>
            <person name="Anvar Y."/>
            <person name="Smit S."/>
            <person name="Van Straalen N."/>
            <person name="Roelofs D."/>
        </authorList>
    </citation>
    <scope>NUCLEOTIDE SEQUENCE [LARGE SCALE GENOMIC DNA]</scope>
    <source>
        <strain evidence="2 3">VU population</strain>
        <tissue evidence="2">Whole body</tissue>
    </source>
</reference>
<feature type="transmembrane region" description="Helical" evidence="1">
    <location>
        <begin position="407"/>
        <end position="428"/>
    </location>
</feature>
<gene>
    <name evidence="2" type="ORF">Fcan01_27340</name>
</gene>
<accession>A0A226CY35</accession>
<name>A0A226CY35_FOLCA</name>
<dbReference type="AlphaFoldDB" id="A0A226CY35"/>
<sequence length="460" mass="51237">MVQIHNELDSTTFQTNAKHIDIQNRWFGEPLQSQALSQWFLTSDNWNQYLTDLIFEFQDDDIALASTSTSVNILGDLMAAEPVGTCGDVQIVALRSSIPTVQPQLFSHVCDTIGNLFFRNQLIPAVTYYNTEIAQKLNETNNLRGYELSVPFDKLFKMKIASCVKLDTSVEVLLKLPINPINDAFQLVAITPIPYLTQGMRCSVVLPSNYFLMSSNITLTVPSFMERWCTNDICFIPMEELGGGADMCILAILTGDDATIQKPCNCSLQVDDGELVNAPYPCPKVNELPLPNITHLQIHLQTSDKIRNLSDTNIVYCWLSIITLALTYFAYTRNPHRGFLPVSPVYLLCIVSLVSATSEGEQSTSNIILDSVLSLLRNISFSDSIVFVAALSVGSLLLIFGAKVYSVLSVVVMSVVGTYKFITTAFRFCRRNKIDHPIEMAEIEPTSKTSLNKKYTSVDM</sequence>
<keyword evidence="1" id="KW-0472">Membrane</keyword>
<evidence type="ECO:0000313" key="3">
    <source>
        <dbReference type="Proteomes" id="UP000198287"/>
    </source>
</evidence>
<comment type="caution">
    <text evidence="2">The sequence shown here is derived from an EMBL/GenBank/DDBJ whole genome shotgun (WGS) entry which is preliminary data.</text>
</comment>
<organism evidence="2 3">
    <name type="scientific">Folsomia candida</name>
    <name type="common">Springtail</name>
    <dbReference type="NCBI Taxonomy" id="158441"/>
    <lineage>
        <taxon>Eukaryota</taxon>
        <taxon>Metazoa</taxon>
        <taxon>Ecdysozoa</taxon>
        <taxon>Arthropoda</taxon>
        <taxon>Hexapoda</taxon>
        <taxon>Collembola</taxon>
        <taxon>Entomobryomorpha</taxon>
        <taxon>Isotomoidea</taxon>
        <taxon>Isotomidae</taxon>
        <taxon>Proisotominae</taxon>
        <taxon>Folsomia</taxon>
    </lineage>
</organism>
<protein>
    <submittedName>
        <fullName evidence="2">Uncharacterized protein</fullName>
    </submittedName>
</protein>
<feature type="transmembrane region" description="Helical" evidence="1">
    <location>
        <begin position="378"/>
        <end position="400"/>
    </location>
</feature>
<feature type="transmembrane region" description="Helical" evidence="1">
    <location>
        <begin position="338"/>
        <end position="358"/>
    </location>
</feature>
<keyword evidence="1" id="KW-1133">Transmembrane helix</keyword>
<dbReference type="Proteomes" id="UP000198287">
    <property type="component" value="Unassembled WGS sequence"/>
</dbReference>
<feature type="transmembrane region" description="Helical" evidence="1">
    <location>
        <begin position="313"/>
        <end position="331"/>
    </location>
</feature>
<dbReference type="OrthoDB" id="6777687at2759"/>
<dbReference type="EMBL" id="LNIX01000051">
    <property type="protein sequence ID" value="OXA37899.1"/>
    <property type="molecule type" value="Genomic_DNA"/>
</dbReference>
<evidence type="ECO:0000313" key="2">
    <source>
        <dbReference type="EMBL" id="OXA37899.1"/>
    </source>
</evidence>